<dbReference type="PRINTS" id="PR00455">
    <property type="entry name" value="HTHTETR"/>
</dbReference>
<dbReference type="Proteomes" id="UP000580474">
    <property type="component" value="Unassembled WGS sequence"/>
</dbReference>
<keyword evidence="1" id="KW-0805">Transcription regulation</keyword>
<dbReference type="Pfam" id="PF17940">
    <property type="entry name" value="TetR_C_31"/>
    <property type="match status" value="1"/>
</dbReference>
<evidence type="ECO:0000313" key="7">
    <source>
        <dbReference type="Proteomes" id="UP000580474"/>
    </source>
</evidence>
<protein>
    <submittedName>
        <fullName evidence="6">DNA-binding transcriptional regulator YbjK</fullName>
    </submittedName>
</protein>
<gene>
    <name evidence="6" type="ORF">BJ969_003397</name>
</gene>
<dbReference type="InterPro" id="IPR036271">
    <property type="entry name" value="Tet_transcr_reg_TetR-rel_C_sf"/>
</dbReference>
<keyword evidence="3" id="KW-0804">Transcription</keyword>
<organism evidence="6 7">
    <name type="scientific">Saccharopolyspora gloriosae</name>
    <dbReference type="NCBI Taxonomy" id="455344"/>
    <lineage>
        <taxon>Bacteria</taxon>
        <taxon>Bacillati</taxon>
        <taxon>Actinomycetota</taxon>
        <taxon>Actinomycetes</taxon>
        <taxon>Pseudonocardiales</taxon>
        <taxon>Pseudonocardiaceae</taxon>
        <taxon>Saccharopolyspora</taxon>
    </lineage>
</organism>
<evidence type="ECO:0000256" key="2">
    <source>
        <dbReference type="ARBA" id="ARBA00023125"/>
    </source>
</evidence>
<dbReference type="SUPFAM" id="SSF46689">
    <property type="entry name" value="Homeodomain-like"/>
    <property type="match status" value="1"/>
</dbReference>
<dbReference type="PANTHER" id="PTHR47506">
    <property type="entry name" value="TRANSCRIPTIONAL REGULATORY PROTEIN"/>
    <property type="match status" value="1"/>
</dbReference>
<keyword evidence="2 4" id="KW-0238">DNA-binding</keyword>
<accession>A0A840NM02</accession>
<dbReference type="SUPFAM" id="SSF48498">
    <property type="entry name" value="Tetracyclin repressor-like, C-terminal domain"/>
    <property type="match status" value="1"/>
</dbReference>
<dbReference type="InterPro" id="IPR009057">
    <property type="entry name" value="Homeodomain-like_sf"/>
</dbReference>
<evidence type="ECO:0000313" key="6">
    <source>
        <dbReference type="EMBL" id="MBB5070309.1"/>
    </source>
</evidence>
<name>A0A840NM02_9PSEU</name>
<keyword evidence="7" id="KW-1185">Reference proteome</keyword>
<dbReference type="InterPro" id="IPR001647">
    <property type="entry name" value="HTH_TetR"/>
</dbReference>
<evidence type="ECO:0000256" key="3">
    <source>
        <dbReference type="ARBA" id="ARBA00023163"/>
    </source>
</evidence>
<dbReference type="AlphaFoldDB" id="A0A840NM02"/>
<dbReference type="RefSeq" id="WP_343071451.1">
    <property type="nucleotide sequence ID" value="NZ_JACHIV010000001.1"/>
</dbReference>
<evidence type="ECO:0000259" key="5">
    <source>
        <dbReference type="PROSITE" id="PS50977"/>
    </source>
</evidence>
<reference evidence="6 7" key="1">
    <citation type="submission" date="2020-08" db="EMBL/GenBank/DDBJ databases">
        <title>Sequencing the genomes of 1000 actinobacteria strains.</title>
        <authorList>
            <person name="Klenk H.-P."/>
        </authorList>
    </citation>
    <scope>NUCLEOTIDE SEQUENCE [LARGE SCALE GENOMIC DNA]</scope>
    <source>
        <strain evidence="6 7">DSM 45582</strain>
    </source>
</reference>
<sequence>MTGETPRPRRFDPERRARIIDAVLGLIADEGVAGTSHRKVATRADVPLGSMTYHFASMDELLREAFSRFTGAVIDRFEVRLAAARGIDEARLAVADIIHEDVFTTRDDVVLTHELYALAAREPAYRELISEWMRRSQEALGRHFAPDIAREIDALIEGLTIHRALGSGGLDRERTLDAIHRLTAVDS</sequence>
<evidence type="ECO:0000256" key="1">
    <source>
        <dbReference type="ARBA" id="ARBA00023015"/>
    </source>
</evidence>
<feature type="domain" description="HTH tetR-type" evidence="5">
    <location>
        <begin position="13"/>
        <end position="73"/>
    </location>
</feature>
<evidence type="ECO:0000256" key="4">
    <source>
        <dbReference type="PROSITE-ProRule" id="PRU00335"/>
    </source>
</evidence>
<feature type="DNA-binding region" description="H-T-H motif" evidence="4">
    <location>
        <begin position="36"/>
        <end position="55"/>
    </location>
</feature>
<dbReference type="InterPro" id="IPR041583">
    <property type="entry name" value="TetR_C_31"/>
</dbReference>
<dbReference type="EMBL" id="JACHIV010000001">
    <property type="protein sequence ID" value="MBB5070309.1"/>
    <property type="molecule type" value="Genomic_DNA"/>
</dbReference>
<dbReference type="Gene3D" id="1.10.357.10">
    <property type="entry name" value="Tetracycline Repressor, domain 2"/>
    <property type="match status" value="1"/>
</dbReference>
<dbReference type="Pfam" id="PF00440">
    <property type="entry name" value="TetR_N"/>
    <property type="match status" value="1"/>
</dbReference>
<dbReference type="PROSITE" id="PS50977">
    <property type="entry name" value="HTH_TETR_2"/>
    <property type="match status" value="1"/>
</dbReference>
<proteinExistence type="predicted"/>
<dbReference type="PANTHER" id="PTHR47506:SF6">
    <property type="entry name" value="HTH-TYPE TRANSCRIPTIONAL REPRESSOR NEMR"/>
    <property type="match status" value="1"/>
</dbReference>
<dbReference type="GO" id="GO:0003677">
    <property type="term" value="F:DNA binding"/>
    <property type="evidence" value="ECO:0007669"/>
    <property type="project" value="UniProtKB-UniRule"/>
</dbReference>
<comment type="caution">
    <text evidence="6">The sequence shown here is derived from an EMBL/GenBank/DDBJ whole genome shotgun (WGS) entry which is preliminary data.</text>
</comment>